<reference evidence="1 2" key="1">
    <citation type="journal article" date="2022" name="DNA Res.">
        <title>Chromosomal-level genome assembly of the orchid tree Bauhinia variegata (Leguminosae; Cercidoideae) supports the allotetraploid origin hypothesis of Bauhinia.</title>
        <authorList>
            <person name="Zhong Y."/>
            <person name="Chen Y."/>
            <person name="Zheng D."/>
            <person name="Pang J."/>
            <person name="Liu Y."/>
            <person name="Luo S."/>
            <person name="Meng S."/>
            <person name="Qian L."/>
            <person name="Wei D."/>
            <person name="Dai S."/>
            <person name="Zhou R."/>
        </authorList>
    </citation>
    <scope>NUCLEOTIDE SEQUENCE [LARGE SCALE GENOMIC DNA]</scope>
    <source>
        <strain evidence="1">BV-YZ2020</strain>
    </source>
</reference>
<gene>
    <name evidence="1" type="ORF">L6164_003943</name>
</gene>
<accession>A0ACB9Q332</accession>
<evidence type="ECO:0000313" key="1">
    <source>
        <dbReference type="EMBL" id="KAI4355143.1"/>
    </source>
</evidence>
<protein>
    <submittedName>
        <fullName evidence="1">Uncharacterized protein</fullName>
    </submittedName>
</protein>
<sequence>MVDGVEFSRTICSICFEDLKPVVEDLQSISICGHVFHELCLQQWFEYCARAKKYSCPVCKQNCRASDVARLYFQSVGEVSDVSLPEKPIDCEVDAGVLRREVKRLEVIVSGLSSAVERQVKELRELNDELCTCKEQAKLEKTSKNEALTQKAFIQQQLNVKSAELEKTNLECSRLQDRNMALAKELAAFKLVSDLDLDEEDIMKYASLGNGANSKDMIDTLRKSLVLRNRSYKELITKCNLLGRGEARYGKKLEKAREKINKLKARVQELETAAEVRENDALRSLTNSKKTNGTKNLENRIDCNSELLSASKLSSKEQGKQSLTVISRTDHTGNINKSLPSAETENFNFSENKDVKFGQESRVTVLLDEDGDGILIDEDASTFTKDLPSFAVKKPNLAKSEVASGVDKEKYNLAEPPRIDLGNDLGNAPSVAMDDLKLFDNDKEVLLLPKINIRKENPLPSTLPSPGDICFSGGLLGPDGTQRYLGKWCKRAAKGSSNGDLIAVGADGRGGRVKVLRSQNQVMDNKENSHSSKRLKVGPQKSTLQTRGCLQIEHFFARATE</sequence>
<proteinExistence type="predicted"/>
<evidence type="ECO:0000313" key="2">
    <source>
        <dbReference type="Proteomes" id="UP000828941"/>
    </source>
</evidence>
<comment type="caution">
    <text evidence="1">The sequence shown here is derived from an EMBL/GenBank/DDBJ whole genome shotgun (WGS) entry which is preliminary data.</text>
</comment>
<keyword evidence="2" id="KW-1185">Reference proteome</keyword>
<dbReference type="EMBL" id="CM039427">
    <property type="protein sequence ID" value="KAI4355143.1"/>
    <property type="molecule type" value="Genomic_DNA"/>
</dbReference>
<name>A0ACB9Q332_BAUVA</name>
<organism evidence="1 2">
    <name type="scientific">Bauhinia variegata</name>
    <name type="common">Purple orchid tree</name>
    <name type="synonym">Phanera variegata</name>
    <dbReference type="NCBI Taxonomy" id="167791"/>
    <lineage>
        <taxon>Eukaryota</taxon>
        <taxon>Viridiplantae</taxon>
        <taxon>Streptophyta</taxon>
        <taxon>Embryophyta</taxon>
        <taxon>Tracheophyta</taxon>
        <taxon>Spermatophyta</taxon>
        <taxon>Magnoliopsida</taxon>
        <taxon>eudicotyledons</taxon>
        <taxon>Gunneridae</taxon>
        <taxon>Pentapetalae</taxon>
        <taxon>rosids</taxon>
        <taxon>fabids</taxon>
        <taxon>Fabales</taxon>
        <taxon>Fabaceae</taxon>
        <taxon>Cercidoideae</taxon>
        <taxon>Cercideae</taxon>
        <taxon>Bauhiniinae</taxon>
        <taxon>Bauhinia</taxon>
    </lineage>
</organism>
<dbReference type="Proteomes" id="UP000828941">
    <property type="component" value="Chromosome 2"/>
</dbReference>